<dbReference type="Proteomes" id="UP000663827">
    <property type="component" value="Unassembled WGS sequence"/>
</dbReference>
<gene>
    <name evidence="2" type="ORF">RDB_LOCUS164537</name>
</gene>
<comment type="caution">
    <text evidence="2">The sequence shown here is derived from an EMBL/GenBank/DDBJ whole genome shotgun (WGS) entry which is preliminary data.</text>
</comment>
<name>A0A8H3E650_9AGAM</name>
<dbReference type="EMBL" id="CAJNJQ010005506">
    <property type="protein sequence ID" value="CAE7219271.1"/>
    <property type="molecule type" value="Genomic_DNA"/>
</dbReference>
<feature type="region of interest" description="Disordered" evidence="1">
    <location>
        <begin position="28"/>
        <end position="140"/>
    </location>
</feature>
<feature type="compositionally biased region" description="Acidic residues" evidence="1">
    <location>
        <begin position="736"/>
        <end position="750"/>
    </location>
</feature>
<feature type="region of interest" description="Disordered" evidence="1">
    <location>
        <begin position="1069"/>
        <end position="1089"/>
    </location>
</feature>
<reference evidence="2" key="1">
    <citation type="submission" date="2021-01" db="EMBL/GenBank/DDBJ databases">
        <authorList>
            <person name="Kaushik A."/>
        </authorList>
    </citation>
    <scope>NUCLEOTIDE SEQUENCE</scope>
    <source>
        <strain evidence="2">AG5</strain>
    </source>
</reference>
<dbReference type="AlphaFoldDB" id="A0A8H3E650"/>
<protein>
    <submittedName>
        <fullName evidence="2">Uncharacterized protein</fullName>
    </submittedName>
</protein>
<evidence type="ECO:0000256" key="1">
    <source>
        <dbReference type="SAM" id="MobiDB-lite"/>
    </source>
</evidence>
<feature type="compositionally biased region" description="Acidic residues" evidence="1">
    <location>
        <begin position="1078"/>
        <end position="1089"/>
    </location>
</feature>
<organism evidence="2 3">
    <name type="scientific">Rhizoctonia solani</name>
    <dbReference type="NCBI Taxonomy" id="456999"/>
    <lineage>
        <taxon>Eukaryota</taxon>
        <taxon>Fungi</taxon>
        <taxon>Dikarya</taxon>
        <taxon>Basidiomycota</taxon>
        <taxon>Agaricomycotina</taxon>
        <taxon>Agaricomycetes</taxon>
        <taxon>Cantharellales</taxon>
        <taxon>Ceratobasidiaceae</taxon>
        <taxon>Rhizoctonia</taxon>
    </lineage>
</organism>
<proteinExistence type="predicted"/>
<sequence>MDTTVEVKRLRIALQHAQKTIAILSGAIDPNDDDDLPPPASGSLIAPTGSTTADSPINPRVEHGACTPTGPNPEPCSEPTASTTPMPAPDPPVGPSSTDPADDIDVNPRTAMFTLASKPAQLPRTDPGPLFPAPEPKRNTKVGAQLRKRANIMYHENPENAIAEWDATKSVLAELTFISNPYLRRGREEMLEAHYYCLETYEPHLKEEEYFHTEVVMEFACMTLHFRIKNTRGRDGGPIRSRTAVSWLGYHVFNICAYTRDPTSKELSGLTLLRRGLLSRLENLVKWSVIEYDLVRHIGHQHVLDRPAIQLMIEHILTGSESSGRNVAFQTLVGLTFAMNGAFRSGTMQSNCIDYRKQKMVGHMKVHVRAPGRFAPEIDTLNWKGYSGVGGLRKTITFDPVTKSHNLIFEPGCYLALDLLARNLLDGINTIDELIAYDKALLPIKEDAKELPLFLKRTPRGSGVIEGVPCGPHKISQIFNHHAVAVGLPGGGVHAVRRGSARHYVSAMGQDKTLALLNHGDRTGVTLTNHYVPETHVPLVAIRMNELEGKLSPLEEAVMRNQNQGSVAIHTLARRLQSTDARGAEIMREGRCRITPQEEAQVQEDPIISKLLGECEAAWKLFTELFPNANEPFTRHFVSTIKRVRLTKTNASEALIQVRVDELERLGVKLRNARRQAFKRVRRSNHKALESTVISIEARNQAEKLLDEPSELIAEAKEQMKFVISDYLKARRGTTEQDDESGSDSEEECDTQMTEQPLTGRGLPPPATTISGDKPRISQLDVSLQSAPKVTIPELEDTGDSEEETFDDTAEEDVIDIPVDIMRAIYMRYIWKAHLAQKNPVEPNSKGELICAECPKFHSRKDKPKAFTFKTRSKFNRHMREQHDNYSNLELEMQTDSPDRFKCPGCDQADFTSIKSCYKHCREACIGKAEFMQMHQAHKAWRKTETNDDMARRDRDKVYELVGTEVECPEEYLNTIEELGADLENPGFLQDWANSDGVKMGEDVERGHDMDDLQKLARQSTEIVLEGTYCSGPDDRNPIGFANEPIPDALVASGPNVLTAIRDKAVEILETSNPENMSDYDTESNSDTD</sequence>
<feature type="region of interest" description="Disordered" evidence="1">
    <location>
        <begin position="732"/>
        <end position="774"/>
    </location>
</feature>
<evidence type="ECO:0000313" key="2">
    <source>
        <dbReference type="EMBL" id="CAE7219271.1"/>
    </source>
</evidence>
<accession>A0A8H3E650</accession>
<evidence type="ECO:0000313" key="3">
    <source>
        <dbReference type="Proteomes" id="UP000663827"/>
    </source>
</evidence>